<dbReference type="Pfam" id="PF08220">
    <property type="entry name" value="HTH_DeoR"/>
    <property type="match status" value="1"/>
</dbReference>
<evidence type="ECO:0000256" key="3">
    <source>
        <dbReference type="ARBA" id="ARBA00023163"/>
    </source>
</evidence>
<dbReference type="PANTHER" id="PTHR30363:SF44">
    <property type="entry name" value="AGA OPERON TRANSCRIPTIONAL REPRESSOR-RELATED"/>
    <property type="match status" value="1"/>
</dbReference>
<dbReference type="RefSeq" id="WP_072909704.1">
    <property type="nucleotide sequence ID" value="NZ_FQZT01000016.1"/>
</dbReference>
<keyword evidence="2" id="KW-0238">DNA-binding</keyword>
<dbReference type="InterPro" id="IPR018356">
    <property type="entry name" value="Tscrpt_reg_HTH_DeoR_CS"/>
</dbReference>
<dbReference type="STRING" id="1122189.SAMN02745165_03165"/>
<dbReference type="SUPFAM" id="SSF160387">
    <property type="entry name" value="NosL/MerB-like"/>
    <property type="match status" value="1"/>
</dbReference>
<dbReference type="PROSITE" id="PS00894">
    <property type="entry name" value="HTH_DEOR_1"/>
    <property type="match status" value="1"/>
</dbReference>
<evidence type="ECO:0000313" key="6">
    <source>
        <dbReference type="Proteomes" id="UP000184171"/>
    </source>
</evidence>
<dbReference type="OrthoDB" id="9797223at2"/>
<evidence type="ECO:0000256" key="1">
    <source>
        <dbReference type="ARBA" id="ARBA00023015"/>
    </source>
</evidence>
<dbReference type="AlphaFoldDB" id="A0A1M6M4Y1"/>
<dbReference type="InterPro" id="IPR050313">
    <property type="entry name" value="Carb_Metab_HTH_regulators"/>
</dbReference>
<evidence type="ECO:0000259" key="4">
    <source>
        <dbReference type="PROSITE" id="PS51000"/>
    </source>
</evidence>
<dbReference type="Gene3D" id="1.10.10.10">
    <property type="entry name" value="Winged helix-like DNA-binding domain superfamily/Winged helix DNA-binding domain"/>
    <property type="match status" value="1"/>
</dbReference>
<dbReference type="InterPro" id="IPR036388">
    <property type="entry name" value="WH-like_DNA-bd_sf"/>
</dbReference>
<dbReference type="PANTHER" id="PTHR30363">
    <property type="entry name" value="HTH-TYPE TRANSCRIPTIONAL REGULATOR SRLR-RELATED"/>
    <property type="match status" value="1"/>
</dbReference>
<protein>
    <submittedName>
        <fullName evidence="5">DeoR-like helix-turn-helix domain-containing protein</fullName>
    </submittedName>
</protein>
<feature type="domain" description="HTH deoR-type" evidence="4">
    <location>
        <begin position="3"/>
        <end position="58"/>
    </location>
</feature>
<sequence length="210" mass="23544">MKSTERRKELLIWLEEEGTLSLSEMVERFGVSKMTIHRDLDLLEQRQVLKRIHGGAARIEKLVRDRDGRYESRLEQGSCLVCFRPPTQQLLYTLTLKNGEQKVACCPHCGISAHLMLGDRIAMALTADYLTGKLHSAQHSYFVFGSVAVPCCRPSILTFEDKEMADRFQKGFGGQVGSLSDAMTFLERDMSLDKTDGCPHCAAAKSQQDG</sequence>
<dbReference type="GO" id="GO:0003677">
    <property type="term" value="F:DNA binding"/>
    <property type="evidence" value="ECO:0007669"/>
    <property type="project" value="UniProtKB-KW"/>
</dbReference>
<proteinExistence type="predicted"/>
<dbReference type="InterPro" id="IPR001034">
    <property type="entry name" value="DeoR_HTH"/>
</dbReference>
<dbReference type="InterPro" id="IPR036390">
    <property type="entry name" value="WH_DNA-bd_sf"/>
</dbReference>
<dbReference type="GO" id="GO:0003700">
    <property type="term" value="F:DNA-binding transcription factor activity"/>
    <property type="evidence" value="ECO:0007669"/>
    <property type="project" value="InterPro"/>
</dbReference>
<keyword evidence="1" id="KW-0805">Transcription regulation</keyword>
<dbReference type="PROSITE" id="PS51000">
    <property type="entry name" value="HTH_DEOR_2"/>
    <property type="match status" value="1"/>
</dbReference>
<gene>
    <name evidence="5" type="ORF">SAMN02745165_03165</name>
</gene>
<keyword evidence="3" id="KW-0804">Transcription</keyword>
<dbReference type="SMART" id="SM00420">
    <property type="entry name" value="HTH_DEOR"/>
    <property type="match status" value="1"/>
</dbReference>
<organism evidence="5 6">
    <name type="scientific">Malonomonas rubra DSM 5091</name>
    <dbReference type="NCBI Taxonomy" id="1122189"/>
    <lineage>
        <taxon>Bacteria</taxon>
        <taxon>Pseudomonadati</taxon>
        <taxon>Thermodesulfobacteriota</taxon>
        <taxon>Desulfuromonadia</taxon>
        <taxon>Desulfuromonadales</taxon>
        <taxon>Geopsychrobacteraceae</taxon>
        <taxon>Malonomonas</taxon>
    </lineage>
</organism>
<keyword evidence="6" id="KW-1185">Reference proteome</keyword>
<evidence type="ECO:0000256" key="2">
    <source>
        <dbReference type="ARBA" id="ARBA00023125"/>
    </source>
</evidence>
<name>A0A1M6M4Y1_MALRU</name>
<dbReference type="Proteomes" id="UP000184171">
    <property type="component" value="Unassembled WGS sequence"/>
</dbReference>
<dbReference type="PRINTS" id="PR00037">
    <property type="entry name" value="HTHLACR"/>
</dbReference>
<accession>A0A1M6M4Y1</accession>
<dbReference type="EMBL" id="FQZT01000016">
    <property type="protein sequence ID" value="SHJ78521.1"/>
    <property type="molecule type" value="Genomic_DNA"/>
</dbReference>
<dbReference type="SUPFAM" id="SSF46785">
    <property type="entry name" value="Winged helix' DNA-binding domain"/>
    <property type="match status" value="1"/>
</dbReference>
<evidence type="ECO:0000313" key="5">
    <source>
        <dbReference type="EMBL" id="SHJ78521.1"/>
    </source>
</evidence>
<reference evidence="5 6" key="1">
    <citation type="submission" date="2016-11" db="EMBL/GenBank/DDBJ databases">
        <authorList>
            <person name="Jaros S."/>
            <person name="Januszkiewicz K."/>
            <person name="Wedrychowicz H."/>
        </authorList>
    </citation>
    <scope>NUCLEOTIDE SEQUENCE [LARGE SCALE GENOMIC DNA]</scope>
    <source>
        <strain evidence="5 6">DSM 5091</strain>
    </source>
</reference>